<gene>
    <name evidence="1" type="ORF">EYC84_000981</name>
</gene>
<evidence type="ECO:0000313" key="1">
    <source>
        <dbReference type="EMBL" id="KAA8569328.1"/>
    </source>
</evidence>
<dbReference type="AlphaFoldDB" id="A0A5M9JIK7"/>
<accession>A0A5M9JIK7</accession>
<name>A0A5M9JIK7_MONFR</name>
<proteinExistence type="predicted"/>
<protein>
    <submittedName>
        <fullName evidence="1">Uncharacterized protein</fullName>
    </submittedName>
</protein>
<sequence>MKRMMIYIHIRLVKSDSLLSCSSVRITTITDELSGGTTRLSPLFSKFLGSVHTVAAFTPYSWVRFWYPKEQPTSKVLEQCIQRIRRPQSRLDARINYKLLLEILLDLSSSKSAVFTSSDHSKKADFSSVVRVGLTKLSTL</sequence>
<dbReference type="Proteomes" id="UP000322873">
    <property type="component" value="Unassembled WGS sequence"/>
</dbReference>
<evidence type="ECO:0000313" key="2">
    <source>
        <dbReference type="Proteomes" id="UP000322873"/>
    </source>
</evidence>
<organism evidence="1 2">
    <name type="scientific">Monilinia fructicola</name>
    <name type="common">Brown rot fungus</name>
    <name type="synonym">Ciboria fructicola</name>
    <dbReference type="NCBI Taxonomy" id="38448"/>
    <lineage>
        <taxon>Eukaryota</taxon>
        <taxon>Fungi</taxon>
        <taxon>Dikarya</taxon>
        <taxon>Ascomycota</taxon>
        <taxon>Pezizomycotina</taxon>
        <taxon>Leotiomycetes</taxon>
        <taxon>Helotiales</taxon>
        <taxon>Sclerotiniaceae</taxon>
        <taxon>Monilinia</taxon>
    </lineage>
</organism>
<dbReference type="EMBL" id="VICG01000008">
    <property type="protein sequence ID" value="KAA8569328.1"/>
    <property type="molecule type" value="Genomic_DNA"/>
</dbReference>
<comment type="caution">
    <text evidence="1">The sequence shown here is derived from an EMBL/GenBank/DDBJ whole genome shotgun (WGS) entry which is preliminary data.</text>
</comment>
<reference evidence="1 2" key="1">
    <citation type="submission" date="2019-06" db="EMBL/GenBank/DDBJ databases">
        <title>Genome Sequence of the Brown Rot Fungal Pathogen Monilinia fructicola.</title>
        <authorList>
            <person name="De Miccolis Angelini R.M."/>
            <person name="Landi L."/>
            <person name="Abate D."/>
            <person name="Pollastro S."/>
            <person name="Romanazzi G."/>
            <person name="Faretra F."/>
        </authorList>
    </citation>
    <scope>NUCLEOTIDE SEQUENCE [LARGE SCALE GENOMIC DNA]</scope>
    <source>
        <strain evidence="1 2">Mfrc123</strain>
    </source>
</reference>
<keyword evidence="2" id="KW-1185">Reference proteome</keyword>